<evidence type="ECO:0000313" key="12">
    <source>
        <dbReference type="Proteomes" id="UP000295244"/>
    </source>
</evidence>
<comment type="function">
    <text evidence="9">Acts as a magnesium transporter.</text>
</comment>
<dbReference type="SMART" id="SM00116">
    <property type="entry name" value="CBS"/>
    <property type="match status" value="2"/>
</dbReference>
<feature type="domain" description="CBS" evidence="10">
    <location>
        <begin position="199"/>
        <end position="255"/>
    </location>
</feature>
<keyword evidence="7 9" id="KW-0472">Membrane</keyword>
<comment type="similarity">
    <text evidence="2 9">Belongs to the SLC41A transporter family.</text>
</comment>
<dbReference type="SMART" id="SM00924">
    <property type="entry name" value="MgtE_N"/>
    <property type="match status" value="1"/>
</dbReference>
<organism evidence="11 12">
    <name type="scientific">Rubrobacter taiwanensis</name>
    <dbReference type="NCBI Taxonomy" id="185139"/>
    <lineage>
        <taxon>Bacteria</taxon>
        <taxon>Bacillati</taxon>
        <taxon>Actinomycetota</taxon>
        <taxon>Rubrobacteria</taxon>
        <taxon>Rubrobacterales</taxon>
        <taxon>Rubrobacteraceae</taxon>
        <taxon>Rubrobacter</taxon>
    </lineage>
</organism>
<evidence type="ECO:0000256" key="6">
    <source>
        <dbReference type="ARBA" id="ARBA00022989"/>
    </source>
</evidence>
<gene>
    <name evidence="11" type="primary">mgtE</name>
    <name evidence="11" type="ORF">E0L93_03070</name>
</gene>
<evidence type="ECO:0000259" key="10">
    <source>
        <dbReference type="PROSITE" id="PS51371"/>
    </source>
</evidence>
<dbReference type="SUPFAM" id="SSF158791">
    <property type="entry name" value="MgtE N-terminal domain-like"/>
    <property type="match status" value="1"/>
</dbReference>
<evidence type="ECO:0000256" key="3">
    <source>
        <dbReference type="ARBA" id="ARBA00022448"/>
    </source>
</evidence>
<dbReference type="GO" id="GO:0046872">
    <property type="term" value="F:metal ion binding"/>
    <property type="evidence" value="ECO:0007669"/>
    <property type="project" value="UniProtKB-KW"/>
</dbReference>
<evidence type="ECO:0000256" key="8">
    <source>
        <dbReference type="PROSITE-ProRule" id="PRU00703"/>
    </source>
</evidence>
<comment type="caution">
    <text evidence="11">The sequence shown here is derived from an EMBL/GenBank/DDBJ whole genome shotgun (WGS) entry which is preliminary data.</text>
</comment>
<comment type="subunit">
    <text evidence="9">Homodimer.</text>
</comment>
<feature type="transmembrane region" description="Helical" evidence="9">
    <location>
        <begin position="421"/>
        <end position="444"/>
    </location>
</feature>
<accession>A0A4R1BR93</accession>
<comment type="caution">
    <text evidence="9">Lacks conserved residue(s) required for the propagation of feature annotation.</text>
</comment>
<dbReference type="InterPro" id="IPR046342">
    <property type="entry name" value="CBS_dom_sf"/>
</dbReference>
<dbReference type="PANTHER" id="PTHR43773:SF1">
    <property type="entry name" value="MAGNESIUM TRANSPORTER MGTE"/>
    <property type="match status" value="1"/>
</dbReference>
<evidence type="ECO:0000256" key="9">
    <source>
        <dbReference type="RuleBase" id="RU362011"/>
    </source>
</evidence>
<feature type="transmembrane region" description="Helical" evidence="9">
    <location>
        <begin position="357"/>
        <end position="377"/>
    </location>
</feature>
<dbReference type="EMBL" id="SKBU01000006">
    <property type="protein sequence ID" value="TCJ20118.1"/>
    <property type="molecule type" value="Genomic_DNA"/>
</dbReference>
<comment type="subcellular location">
    <subcellularLocation>
        <location evidence="9">Cell membrane</location>
        <topology evidence="9">Multi-pass membrane protein</topology>
    </subcellularLocation>
    <subcellularLocation>
        <location evidence="1">Membrane</location>
        <topology evidence="1">Multi-pass membrane protein</topology>
    </subcellularLocation>
</comment>
<dbReference type="GO" id="GO:0015095">
    <property type="term" value="F:magnesium ion transmembrane transporter activity"/>
    <property type="evidence" value="ECO:0007669"/>
    <property type="project" value="UniProtKB-UniRule"/>
</dbReference>
<keyword evidence="3 9" id="KW-0813">Transport</keyword>
<dbReference type="InterPro" id="IPR000644">
    <property type="entry name" value="CBS_dom"/>
</dbReference>
<dbReference type="InterPro" id="IPR036739">
    <property type="entry name" value="SLC41_membr_dom_sf"/>
</dbReference>
<keyword evidence="5 9" id="KW-0460">Magnesium</keyword>
<dbReference type="Gene3D" id="3.10.580.10">
    <property type="entry name" value="CBS-domain"/>
    <property type="match status" value="1"/>
</dbReference>
<dbReference type="InterPro" id="IPR038076">
    <property type="entry name" value="MgtE_N_sf"/>
</dbReference>
<dbReference type="InterPro" id="IPR006669">
    <property type="entry name" value="MgtE_transporter"/>
</dbReference>
<dbReference type="PROSITE" id="PS51371">
    <property type="entry name" value="CBS"/>
    <property type="match status" value="2"/>
</dbReference>
<feature type="transmembrane region" description="Helical" evidence="9">
    <location>
        <begin position="383"/>
        <end position="409"/>
    </location>
</feature>
<evidence type="ECO:0000256" key="4">
    <source>
        <dbReference type="ARBA" id="ARBA00022692"/>
    </source>
</evidence>
<evidence type="ECO:0000256" key="1">
    <source>
        <dbReference type="ARBA" id="ARBA00004141"/>
    </source>
</evidence>
<dbReference type="SUPFAM" id="SSF54631">
    <property type="entry name" value="CBS-domain pair"/>
    <property type="match status" value="1"/>
</dbReference>
<sequence>MKRLQKEEVERMIERGEWSGLRRMLAEWPFPEVAELLLEQEKPKRVLLFRALPRPLAAEVFSYLETETQNALLKELTDEETRRLLADLDPDDRTELLGELPGQATQKLLNLLSAEDLREARQLLGYPEGSVGRLMTPDYVAVRPHWTVGEALEHIRRFGADRETINWIYVVDDSWRLLDALSLRAFIVADPRQRVEEIMDYRFVSVSAHDGREEAVRTIQRHDLEAVPVVDSEGVLVGIVTVDDVLDVAEEEATEDFHLYAAVRPLDMSYRESGVWSLFRKRVPWLIALVGVGLVSSGVIAAFEETLEAAIALAFFIPLLIDSGGNTGSQSATLMVRAIATGDLRLGQWGRAISKELAVGISLGAALGLATALLGIFRGGVEIGLIVGLTMIAIVLVANLIGAALPFALSRLGLDPAVASAPLITTVVDATGLIIYFTIATLVLGAI</sequence>
<dbReference type="Gene3D" id="1.25.60.10">
    <property type="entry name" value="MgtE N-terminal domain-like"/>
    <property type="match status" value="1"/>
</dbReference>
<dbReference type="Gene3D" id="1.10.357.20">
    <property type="entry name" value="SLC41 divalent cation transporters, integral membrane domain"/>
    <property type="match status" value="1"/>
</dbReference>
<dbReference type="CDD" id="cd04606">
    <property type="entry name" value="CBS_pair_Mg_transporter"/>
    <property type="match status" value="1"/>
</dbReference>
<feature type="domain" description="CBS" evidence="10">
    <location>
        <begin position="135"/>
        <end position="197"/>
    </location>
</feature>
<dbReference type="SUPFAM" id="SSF161093">
    <property type="entry name" value="MgtE membrane domain-like"/>
    <property type="match status" value="1"/>
</dbReference>
<dbReference type="Pfam" id="PF03448">
    <property type="entry name" value="MgtE_N"/>
    <property type="match status" value="1"/>
</dbReference>
<dbReference type="Proteomes" id="UP000295244">
    <property type="component" value="Unassembled WGS sequence"/>
</dbReference>
<keyword evidence="12" id="KW-1185">Reference proteome</keyword>
<dbReference type="OrthoDB" id="9790355at2"/>
<dbReference type="PANTHER" id="PTHR43773">
    <property type="entry name" value="MAGNESIUM TRANSPORTER MGTE"/>
    <property type="match status" value="1"/>
</dbReference>
<keyword evidence="6 9" id="KW-1133">Transmembrane helix</keyword>
<reference evidence="11 12" key="1">
    <citation type="submission" date="2019-03" db="EMBL/GenBank/DDBJ databases">
        <title>Whole genome sequence of a novel Rubrobacter taiwanensis strain, isolated from Yellowstone National Park.</title>
        <authorList>
            <person name="Freed S."/>
            <person name="Ramaley R.F."/>
            <person name="Kyndt J.A."/>
        </authorList>
    </citation>
    <scope>NUCLEOTIDE SEQUENCE [LARGE SCALE GENOMIC DNA]</scope>
    <source>
        <strain evidence="11 12">Yellowstone</strain>
    </source>
</reference>
<protein>
    <recommendedName>
        <fullName evidence="9">Magnesium transporter MgtE</fullName>
    </recommendedName>
</protein>
<name>A0A4R1BR93_9ACTN</name>
<feature type="transmembrane region" description="Helical" evidence="9">
    <location>
        <begin position="283"/>
        <end position="303"/>
    </location>
</feature>
<dbReference type="InterPro" id="IPR006667">
    <property type="entry name" value="SLC41_membr_dom"/>
</dbReference>
<dbReference type="InterPro" id="IPR006668">
    <property type="entry name" value="Mg_transptr_MgtE_intracell_dom"/>
</dbReference>
<dbReference type="AlphaFoldDB" id="A0A4R1BR93"/>
<evidence type="ECO:0000313" key="11">
    <source>
        <dbReference type="EMBL" id="TCJ20118.1"/>
    </source>
</evidence>
<evidence type="ECO:0000256" key="5">
    <source>
        <dbReference type="ARBA" id="ARBA00022842"/>
    </source>
</evidence>
<evidence type="ECO:0000256" key="2">
    <source>
        <dbReference type="ARBA" id="ARBA00009749"/>
    </source>
</evidence>
<proteinExistence type="inferred from homology"/>
<keyword evidence="8" id="KW-0129">CBS domain</keyword>
<evidence type="ECO:0000256" key="7">
    <source>
        <dbReference type="ARBA" id="ARBA00023136"/>
    </source>
</evidence>
<keyword evidence="9" id="KW-0479">Metal-binding</keyword>
<dbReference type="NCBIfam" id="TIGR00400">
    <property type="entry name" value="mgtE"/>
    <property type="match status" value="1"/>
</dbReference>
<keyword evidence="4 9" id="KW-0812">Transmembrane</keyword>
<keyword evidence="9" id="KW-1003">Cell membrane</keyword>
<dbReference type="GO" id="GO:0005886">
    <property type="term" value="C:plasma membrane"/>
    <property type="evidence" value="ECO:0007669"/>
    <property type="project" value="UniProtKB-SubCell"/>
</dbReference>
<dbReference type="Pfam" id="PF00571">
    <property type="entry name" value="CBS"/>
    <property type="match status" value="2"/>
</dbReference>
<dbReference type="Pfam" id="PF01769">
    <property type="entry name" value="MgtE"/>
    <property type="match status" value="1"/>
</dbReference>